<dbReference type="Proteomes" id="UP001162541">
    <property type="component" value="Chromosome 1"/>
</dbReference>
<dbReference type="UniPathway" id="UPA00143"/>
<feature type="repeat" description="ARM" evidence="4">
    <location>
        <begin position="582"/>
        <end position="627"/>
    </location>
</feature>
<dbReference type="Pfam" id="PF04564">
    <property type="entry name" value="U-box"/>
    <property type="match status" value="1"/>
</dbReference>
<dbReference type="SUPFAM" id="SSF48371">
    <property type="entry name" value="ARM repeat"/>
    <property type="match status" value="3"/>
</dbReference>
<accession>A0A176VN66</accession>
<evidence type="ECO:0000313" key="8">
    <source>
        <dbReference type="Proteomes" id="UP000077202"/>
    </source>
</evidence>
<dbReference type="Gene3D" id="1.25.10.10">
    <property type="entry name" value="Leucine-rich Repeat Variant"/>
    <property type="match status" value="4"/>
</dbReference>
<reference evidence="7 8" key="1">
    <citation type="submission" date="2016-03" db="EMBL/GenBank/DDBJ databases">
        <title>Mechanisms controlling the formation of the plant cell surface in tip-growing cells are functionally conserved among land plants.</title>
        <authorList>
            <person name="Honkanen S."/>
            <person name="Jones V.A."/>
            <person name="Morieri G."/>
            <person name="Champion C."/>
            <person name="Hetherington A.J."/>
            <person name="Kelly S."/>
            <person name="Saint-Marcoux D."/>
            <person name="Proust H."/>
            <person name="Prescott H."/>
            <person name="Dolan L."/>
        </authorList>
    </citation>
    <scope>NUCLEOTIDE SEQUENCE [LARGE SCALE GENOMIC DNA]</scope>
    <source>
        <strain evidence="8">cv. Tak-1 and cv. Tak-2</strain>
        <tissue evidence="7">Whole gametophyte</tissue>
    </source>
</reference>
<dbReference type="PROSITE" id="PS50176">
    <property type="entry name" value="ARM_REPEAT"/>
    <property type="match status" value="3"/>
</dbReference>
<evidence type="ECO:0000256" key="2">
    <source>
        <dbReference type="ARBA" id="ARBA00004906"/>
    </source>
</evidence>
<dbReference type="SMART" id="SM00185">
    <property type="entry name" value="ARM"/>
    <property type="match status" value="7"/>
</dbReference>
<comment type="catalytic activity">
    <reaction evidence="1">
        <text>S-ubiquitinyl-[E2 ubiquitin-conjugating enzyme]-L-cysteine + [acceptor protein]-L-lysine = [E2 ubiquitin-conjugating enzyme]-L-cysteine + N(6)-ubiquitinyl-[acceptor protein]-L-lysine.</text>
        <dbReference type="EC" id="2.3.2.27"/>
    </reaction>
</comment>
<dbReference type="CDD" id="cd16664">
    <property type="entry name" value="RING-Ubox_PUB"/>
    <property type="match status" value="1"/>
</dbReference>
<evidence type="ECO:0000313" key="9">
    <source>
        <dbReference type="Proteomes" id="UP001162541"/>
    </source>
</evidence>
<dbReference type="InterPro" id="IPR003613">
    <property type="entry name" value="Ubox_domain"/>
</dbReference>
<dbReference type="PANTHER" id="PTHR45958">
    <property type="entry name" value="RING-TYPE E3 UBIQUITIN TRANSFERASE"/>
    <property type="match status" value="1"/>
</dbReference>
<dbReference type="Proteomes" id="UP000077202">
    <property type="component" value="Unassembled WGS sequence"/>
</dbReference>
<name>A0A176VN66_MARPO</name>
<sequence length="1014" mass="110533">MMRGGVGNVVLAPISEVLARLLVQAAKTVLAAKDVLIERESFNELSSYLERLRPILGELSERSTNDTPTMRTALESIEQQLKVAKDLMANCSNKSRFYLLMRCRTIVKQIQDVTRELGRCISMLPMATLDVSLETRRETEELMKTMGEAQFHAAVAEEEIIDKIESGIRDRQTDTDYANDLLLQIAKHVGVSVEPQALKQELKEFRKEKEEALLRKNQAEAVQLEQIIALLSRADAATTATEKNEIYMKKRGLGGGSTLPPLFSFYCPITREVMDEPVEIASGQTFERTAILTWFKSGNRTCPITKVELENLEVKPNQALRQSIEEWRERNTAISISAIGPRLRSGKDQEVSDALQELHKLSEEKAQHRYWIASENLIPVLVDTLKNGNRSVRTHSLATLKSICVNNDDNKEAVAEAGAIEMAVRSLARDVVEGGQAVAFLLEISRSSKICEKIGKVQGCILLLVTMLNCENPHAVEDAKQLLENLSNNDQNVVQMAEANHFQPLAQRLTEGADMTKILMASALSRMQLTDQGKAALAKRGAISPLVKMVGTGKLEAKTAALGALQNLSTLAENRDYLINAGAVPPLLQLLFSVTSVAMSLKETAAATLANIAKSSTTAETKIDTNGNILESDETIYQILSLLNLAGPVIQSHLLRALLGMSTLPAAISVRNKLRAGGAIQLLLPFCEAADVEVRVNAVNLLYCISGDGHGKEMSEHLGPTYIEALVQLLNFSTRDDEKAAAMGILENLPSSDFHLTQVLLDAGALHAICNLLTVKNTNTSTRFVRNQLLENTAGALLRFTGAHEDNLLKTAAELDVIPKLVQLLVAGTPLAKQRAAMALSQFAECTRRLTVPIASDHACFWLGCIPSKLEPGCIVHSGRCSVKGSFCLIAAEALVPLVQTLEEREDGAAEAALGALKTLLLGEHGEKGAVAIADAQGILPIIRVLTVGTPGAKEKAVSILERIFRIEKYRVAYGSQAQMSLIDLTQKGSITTRPVAARILAHLNVLHNQSTYF</sequence>
<reference evidence="6" key="2">
    <citation type="journal article" date="2019" name="Curr. Biol.">
        <title>Chromatin organization in early land plants reveals an ancestral association between H3K27me3, transposons, and constitutive heterochromatin.</title>
        <authorList>
            <person name="Montgomery S.A."/>
            <person name="Tanizawa Y."/>
            <person name="Galik B."/>
            <person name="Wang N."/>
            <person name="Ito T."/>
            <person name="Mochizuki T."/>
            <person name="Akimcheva S."/>
            <person name="Bowman J."/>
            <person name="Cognat V."/>
            <person name="Drouard L."/>
            <person name="Ekker H."/>
            <person name="Houng S."/>
            <person name="Kohchi T."/>
            <person name="Lin S."/>
            <person name="Liu L.D."/>
            <person name="Nakamura Y."/>
            <person name="Valeeva L.R."/>
            <person name="Shakirov E.V."/>
            <person name="Shippen D.E."/>
            <person name="Wei W."/>
            <person name="Yagura M."/>
            <person name="Yamaoka S."/>
            <person name="Yamato K.T."/>
            <person name="Liu C."/>
            <person name="Berger F."/>
        </authorList>
    </citation>
    <scope>NUCLEOTIDE SEQUENCE [LARGE SCALE GENOMIC DNA]</scope>
    <source>
        <strain evidence="6">Tak-1</strain>
    </source>
</reference>
<feature type="repeat" description="ARM" evidence="4">
    <location>
        <begin position="541"/>
        <end position="583"/>
    </location>
</feature>
<comment type="pathway">
    <text evidence="2">Protein modification; protein ubiquitination.</text>
</comment>
<dbReference type="Gene3D" id="3.30.40.10">
    <property type="entry name" value="Zinc/RING finger domain, C3HC4 (zinc finger)"/>
    <property type="match status" value="1"/>
</dbReference>
<dbReference type="Pfam" id="PF00514">
    <property type="entry name" value="Arm"/>
    <property type="match status" value="2"/>
</dbReference>
<dbReference type="PROSITE" id="PS51698">
    <property type="entry name" value="U_BOX"/>
    <property type="match status" value="1"/>
</dbReference>
<evidence type="ECO:0000256" key="1">
    <source>
        <dbReference type="ARBA" id="ARBA00000900"/>
    </source>
</evidence>
<dbReference type="InterPro" id="IPR000225">
    <property type="entry name" value="Armadillo"/>
</dbReference>
<feature type="domain" description="U-box" evidence="5">
    <location>
        <begin position="260"/>
        <end position="334"/>
    </location>
</feature>
<feature type="repeat" description="ARM" evidence="4">
    <location>
        <begin position="376"/>
        <end position="418"/>
    </location>
</feature>
<dbReference type="EMBL" id="AP019866">
    <property type="protein sequence ID" value="BBM97859.1"/>
    <property type="molecule type" value="Genomic_DNA"/>
</dbReference>
<evidence type="ECO:0000256" key="3">
    <source>
        <dbReference type="ARBA" id="ARBA00012483"/>
    </source>
</evidence>
<dbReference type="GO" id="GO:0016567">
    <property type="term" value="P:protein ubiquitination"/>
    <property type="evidence" value="ECO:0007669"/>
    <property type="project" value="UniProtKB-UniPathway"/>
</dbReference>
<proteinExistence type="predicted"/>
<dbReference type="EC" id="2.3.2.27" evidence="3"/>
<dbReference type="InterPro" id="IPR052608">
    <property type="entry name" value="U-box_domain_protein"/>
</dbReference>
<keyword evidence="8" id="KW-1185">Reference proteome</keyword>
<dbReference type="GO" id="GO:0007166">
    <property type="term" value="P:cell surface receptor signaling pathway"/>
    <property type="evidence" value="ECO:0007669"/>
    <property type="project" value="InterPro"/>
</dbReference>
<dbReference type="InterPro" id="IPR036537">
    <property type="entry name" value="Adaptor_Cbl_N_dom_sf"/>
</dbReference>
<dbReference type="AlphaFoldDB" id="A0A176VN66"/>
<gene>
    <name evidence="7" type="ORF">AXG93_2318s1000</name>
    <name evidence="6" type="ORF">Mp_1g08920</name>
</gene>
<dbReference type="SMART" id="SM00504">
    <property type="entry name" value="Ubox"/>
    <property type="match status" value="1"/>
</dbReference>
<dbReference type="PANTHER" id="PTHR45958:SF5">
    <property type="entry name" value="RING-TYPE E3 UBIQUITIN TRANSFERASE"/>
    <property type="match status" value="1"/>
</dbReference>
<dbReference type="CDD" id="cd21037">
    <property type="entry name" value="MLKL_NTD"/>
    <property type="match status" value="1"/>
</dbReference>
<dbReference type="Gene3D" id="1.20.930.20">
    <property type="entry name" value="Adaptor protein Cbl, N-terminal domain"/>
    <property type="match status" value="1"/>
</dbReference>
<dbReference type="SUPFAM" id="SSF57850">
    <property type="entry name" value="RING/U-box"/>
    <property type="match status" value="1"/>
</dbReference>
<evidence type="ECO:0000256" key="4">
    <source>
        <dbReference type="PROSITE-ProRule" id="PRU00259"/>
    </source>
</evidence>
<dbReference type="InterPro" id="IPR059179">
    <property type="entry name" value="MLKL-like_MCAfunc"/>
</dbReference>
<dbReference type="InterPro" id="IPR045210">
    <property type="entry name" value="RING-Ubox_PUB"/>
</dbReference>
<dbReference type="InterPro" id="IPR016024">
    <property type="entry name" value="ARM-type_fold"/>
</dbReference>
<evidence type="ECO:0000313" key="7">
    <source>
        <dbReference type="EMBL" id="OAE22354.1"/>
    </source>
</evidence>
<reference evidence="9" key="3">
    <citation type="journal article" date="2020" name="Curr. Biol.">
        <title>Chromatin organization in early land plants reveals an ancestral association between H3K27me3, transposons, and constitutive heterochromatin.</title>
        <authorList>
            <person name="Montgomery S.A."/>
            <person name="Tanizawa Y."/>
            <person name="Galik B."/>
            <person name="Wang N."/>
            <person name="Ito T."/>
            <person name="Mochizuki T."/>
            <person name="Akimcheva S."/>
            <person name="Bowman J.L."/>
            <person name="Cognat V."/>
            <person name="Marechal-Drouard L."/>
            <person name="Ekker H."/>
            <person name="Hong S.F."/>
            <person name="Kohchi T."/>
            <person name="Lin S.S."/>
            <person name="Liu L.D."/>
            <person name="Nakamura Y."/>
            <person name="Valeeva L.R."/>
            <person name="Shakirov E.V."/>
            <person name="Shippen D.E."/>
            <person name="Wei W.L."/>
            <person name="Yagura M."/>
            <person name="Yamaoka S."/>
            <person name="Yamato K.T."/>
            <person name="Liu C."/>
            <person name="Berger F."/>
        </authorList>
    </citation>
    <scope>NUCLEOTIDE SEQUENCE [LARGE SCALE GENOMIC DNA]</scope>
    <source>
        <strain evidence="9">Tak-1</strain>
    </source>
</reference>
<evidence type="ECO:0000313" key="6">
    <source>
        <dbReference type="EMBL" id="BBM97859.1"/>
    </source>
</evidence>
<dbReference type="EMBL" id="LVLJ01003211">
    <property type="protein sequence ID" value="OAE22354.1"/>
    <property type="molecule type" value="Genomic_DNA"/>
</dbReference>
<evidence type="ECO:0000259" key="5">
    <source>
        <dbReference type="PROSITE" id="PS51698"/>
    </source>
</evidence>
<organism evidence="7 8">
    <name type="scientific">Marchantia polymorpha subsp. ruderalis</name>
    <dbReference type="NCBI Taxonomy" id="1480154"/>
    <lineage>
        <taxon>Eukaryota</taxon>
        <taxon>Viridiplantae</taxon>
        <taxon>Streptophyta</taxon>
        <taxon>Embryophyta</taxon>
        <taxon>Marchantiophyta</taxon>
        <taxon>Marchantiopsida</taxon>
        <taxon>Marchantiidae</taxon>
        <taxon>Marchantiales</taxon>
        <taxon>Marchantiaceae</taxon>
        <taxon>Marchantia</taxon>
    </lineage>
</organism>
<protein>
    <recommendedName>
        <fullName evidence="3">RING-type E3 ubiquitin transferase</fullName>
        <ecNumber evidence="3">2.3.2.27</ecNumber>
    </recommendedName>
</protein>
<dbReference type="InterPro" id="IPR013083">
    <property type="entry name" value="Znf_RING/FYVE/PHD"/>
</dbReference>
<dbReference type="GO" id="GO:0061630">
    <property type="term" value="F:ubiquitin protein ligase activity"/>
    <property type="evidence" value="ECO:0007669"/>
    <property type="project" value="UniProtKB-EC"/>
</dbReference>
<dbReference type="InterPro" id="IPR011989">
    <property type="entry name" value="ARM-like"/>
</dbReference>